<organism evidence="2 3">
    <name type="scientific">Crotalaria pallida</name>
    <name type="common">Smooth rattlebox</name>
    <name type="synonym">Crotalaria striata</name>
    <dbReference type="NCBI Taxonomy" id="3830"/>
    <lineage>
        <taxon>Eukaryota</taxon>
        <taxon>Viridiplantae</taxon>
        <taxon>Streptophyta</taxon>
        <taxon>Embryophyta</taxon>
        <taxon>Tracheophyta</taxon>
        <taxon>Spermatophyta</taxon>
        <taxon>Magnoliopsida</taxon>
        <taxon>eudicotyledons</taxon>
        <taxon>Gunneridae</taxon>
        <taxon>Pentapetalae</taxon>
        <taxon>rosids</taxon>
        <taxon>fabids</taxon>
        <taxon>Fabales</taxon>
        <taxon>Fabaceae</taxon>
        <taxon>Papilionoideae</taxon>
        <taxon>50 kb inversion clade</taxon>
        <taxon>genistoids sensu lato</taxon>
        <taxon>core genistoids</taxon>
        <taxon>Crotalarieae</taxon>
        <taxon>Crotalaria</taxon>
    </lineage>
</organism>
<sequence>MLIIAQNLCWFSVATTMYMINLDLNVWYGCACFAFSCALSYYLGPKAEKLHVFDYMPKGSLASFLHGILSKKLLAIPFRVQVWHPVPGYGGKLKYLELYVISIGSFIDLCIEFLYSTHLRFFVDGVLNPSHMNNFEHAGMLLMFFIFSLVVLLTEKTSQKSMALQFNSQGKYCALTENLIAIYMPSHRP</sequence>
<keyword evidence="1" id="KW-1133">Transmembrane helix</keyword>
<comment type="caution">
    <text evidence="2">The sequence shown here is derived from an EMBL/GenBank/DDBJ whole genome shotgun (WGS) entry which is preliminary data.</text>
</comment>
<keyword evidence="3" id="KW-1185">Reference proteome</keyword>
<dbReference type="EMBL" id="JAYWIO010000006">
    <property type="protein sequence ID" value="KAK7255512.1"/>
    <property type="molecule type" value="Genomic_DNA"/>
</dbReference>
<gene>
    <name evidence="2" type="ORF">RIF29_28925</name>
</gene>
<accession>A0AAN9EDK1</accession>
<keyword evidence="1" id="KW-0472">Membrane</keyword>
<keyword evidence="1" id="KW-0812">Transmembrane</keyword>
<evidence type="ECO:0000256" key="1">
    <source>
        <dbReference type="SAM" id="Phobius"/>
    </source>
</evidence>
<proteinExistence type="predicted"/>
<evidence type="ECO:0000313" key="3">
    <source>
        <dbReference type="Proteomes" id="UP001372338"/>
    </source>
</evidence>
<dbReference type="PANTHER" id="PTHR47119">
    <property type="entry name" value="PLANT VIRAL-RESPONSE FAMILY PROTEIN"/>
    <property type="match status" value="1"/>
</dbReference>
<dbReference type="PANTHER" id="PTHR47119:SF1">
    <property type="entry name" value="PLANT VIRAL-RESPONSE FAMILY PROTEIN"/>
    <property type="match status" value="1"/>
</dbReference>
<dbReference type="AlphaFoldDB" id="A0AAN9EDK1"/>
<feature type="transmembrane region" description="Helical" evidence="1">
    <location>
        <begin position="26"/>
        <end position="44"/>
    </location>
</feature>
<feature type="transmembrane region" description="Helical" evidence="1">
    <location>
        <begin position="96"/>
        <end position="115"/>
    </location>
</feature>
<reference evidence="2 3" key="1">
    <citation type="submission" date="2024-01" db="EMBL/GenBank/DDBJ databases">
        <title>The genomes of 5 underutilized Papilionoideae crops provide insights into root nodulation and disease resistanc.</title>
        <authorList>
            <person name="Yuan L."/>
        </authorList>
    </citation>
    <scope>NUCLEOTIDE SEQUENCE [LARGE SCALE GENOMIC DNA]</scope>
    <source>
        <strain evidence="2">ZHUSHIDOU_FW_LH</strain>
        <tissue evidence="2">Leaf</tissue>
    </source>
</reference>
<dbReference type="Proteomes" id="UP001372338">
    <property type="component" value="Unassembled WGS sequence"/>
</dbReference>
<protein>
    <submittedName>
        <fullName evidence="2">Uncharacterized protein</fullName>
    </submittedName>
</protein>
<name>A0AAN9EDK1_CROPI</name>
<evidence type="ECO:0000313" key="2">
    <source>
        <dbReference type="EMBL" id="KAK7255512.1"/>
    </source>
</evidence>
<feature type="transmembrane region" description="Helical" evidence="1">
    <location>
        <begin position="135"/>
        <end position="154"/>
    </location>
</feature>